<dbReference type="GO" id="GO:0000287">
    <property type="term" value="F:magnesium ion binding"/>
    <property type="evidence" value="ECO:0007669"/>
    <property type="project" value="UniProtKB-UniRule"/>
</dbReference>
<evidence type="ECO:0000256" key="8">
    <source>
        <dbReference type="HAMAP-Rule" id="MF_00692"/>
    </source>
</evidence>
<evidence type="ECO:0000256" key="4">
    <source>
        <dbReference type="ARBA" id="ARBA00022723"/>
    </source>
</evidence>
<feature type="binding site" evidence="8">
    <location>
        <position position="186"/>
    </location>
    <ligand>
        <name>ATP</name>
        <dbReference type="ChEBI" id="CHEBI:30616"/>
    </ligand>
</feature>
<evidence type="ECO:0000313" key="9">
    <source>
        <dbReference type="EMBL" id="MCY9606625.1"/>
    </source>
</evidence>
<reference evidence="10 11" key="1">
    <citation type="submission" date="2019-07" db="EMBL/GenBank/DDBJ databases">
        <title>Paenibacillus thiaminolyticus NRRL B-4156.</title>
        <authorList>
            <person name="Hehnly C."/>
            <person name="Zhang L."/>
        </authorList>
    </citation>
    <scope>NUCLEOTIDE SEQUENCE [LARGE SCALE GENOMIC DNA]</scope>
    <source>
        <strain evidence="10 11">NRRL B-4156</strain>
    </source>
</reference>
<evidence type="ECO:0000256" key="3">
    <source>
        <dbReference type="ARBA" id="ARBA00022695"/>
    </source>
</evidence>
<evidence type="ECO:0000313" key="12">
    <source>
        <dbReference type="Proteomes" id="UP001209276"/>
    </source>
</evidence>
<comment type="catalytic activity">
    <reaction evidence="8">
        <text>L-seryl-[protein] + UTP = O-(5'-uridylyl)-L-seryl-[protein] + diphosphate</text>
        <dbReference type="Rhea" id="RHEA:64604"/>
        <dbReference type="Rhea" id="RHEA-COMP:9863"/>
        <dbReference type="Rhea" id="RHEA-COMP:16635"/>
        <dbReference type="ChEBI" id="CHEBI:29999"/>
        <dbReference type="ChEBI" id="CHEBI:33019"/>
        <dbReference type="ChEBI" id="CHEBI:46398"/>
        <dbReference type="ChEBI" id="CHEBI:156051"/>
    </reaction>
</comment>
<dbReference type="EMBL" id="JAMDMM010000014">
    <property type="protein sequence ID" value="MCY9606625.1"/>
    <property type="molecule type" value="Genomic_DNA"/>
</dbReference>
<dbReference type="EMBL" id="CP041405">
    <property type="protein sequence ID" value="QDM42233.1"/>
    <property type="molecule type" value="Genomic_DNA"/>
</dbReference>
<feature type="binding site" evidence="8">
    <location>
        <position position="116"/>
    </location>
    <ligand>
        <name>ATP</name>
        <dbReference type="ChEBI" id="CHEBI:30616"/>
    </ligand>
</feature>
<keyword evidence="2 8" id="KW-0808">Transferase</keyword>
<organism evidence="10 11">
    <name type="scientific">Paenibacillus thiaminolyticus</name>
    <name type="common">Bacillus thiaminolyticus</name>
    <dbReference type="NCBI Taxonomy" id="49283"/>
    <lineage>
        <taxon>Bacteria</taxon>
        <taxon>Bacillati</taxon>
        <taxon>Bacillota</taxon>
        <taxon>Bacilli</taxon>
        <taxon>Bacillales</taxon>
        <taxon>Paenibacillaceae</taxon>
        <taxon>Paenibacillus</taxon>
    </lineage>
</organism>
<keyword evidence="8" id="KW-0464">Manganese</keyword>
<comment type="similarity">
    <text evidence="1 8">Belongs to the SELO family.</text>
</comment>
<protein>
    <recommendedName>
        <fullName evidence="8">Protein nucleotidyltransferase YdiU</fullName>
        <ecNumber evidence="8">2.7.7.-</ecNumber>
    </recommendedName>
    <alternativeName>
        <fullName evidence="8">Protein adenylyltransferase YdiU</fullName>
        <ecNumber evidence="8">2.7.7.108</ecNumber>
    </alternativeName>
    <alternativeName>
        <fullName evidence="8">Protein uridylyltransferase YdiU</fullName>
        <ecNumber evidence="8">2.7.7.-</ecNumber>
    </alternativeName>
</protein>
<evidence type="ECO:0000256" key="5">
    <source>
        <dbReference type="ARBA" id="ARBA00022741"/>
    </source>
</evidence>
<comment type="catalytic activity">
    <reaction evidence="8">
        <text>L-threonyl-[protein] + ATP = 3-O-(5'-adenylyl)-L-threonyl-[protein] + diphosphate</text>
        <dbReference type="Rhea" id="RHEA:54292"/>
        <dbReference type="Rhea" id="RHEA-COMP:11060"/>
        <dbReference type="Rhea" id="RHEA-COMP:13847"/>
        <dbReference type="ChEBI" id="CHEBI:30013"/>
        <dbReference type="ChEBI" id="CHEBI:30616"/>
        <dbReference type="ChEBI" id="CHEBI:33019"/>
        <dbReference type="ChEBI" id="CHEBI:138113"/>
        <dbReference type="EC" id="2.7.7.108"/>
    </reaction>
</comment>
<dbReference type="RefSeq" id="WP_087443757.1">
    <property type="nucleotide sequence ID" value="NZ_CABMNB010000036.1"/>
</dbReference>
<dbReference type="GeneID" id="76994560"/>
<feature type="binding site" evidence="8">
    <location>
        <position position="93"/>
    </location>
    <ligand>
        <name>ATP</name>
        <dbReference type="ChEBI" id="CHEBI:30616"/>
    </ligand>
</feature>
<evidence type="ECO:0000313" key="11">
    <source>
        <dbReference type="Proteomes" id="UP000315377"/>
    </source>
</evidence>
<feature type="binding site" evidence="8">
    <location>
        <position position="129"/>
    </location>
    <ligand>
        <name>ATP</name>
        <dbReference type="ChEBI" id="CHEBI:30616"/>
    </ligand>
</feature>
<feature type="binding site" evidence="8">
    <location>
        <position position="256"/>
    </location>
    <ligand>
        <name>Mg(2+)</name>
        <dbReference type="ChEBI" id="CHEBI:18420"/>
    </ligand>
</feature>
<comment type="catalytic activity">
    <reaction evidence="8">
        <text>L-tyrosyl-[protein] + ATP = O-(5'-adenylyl)-L-tyrosyl-[protein] + diphosphate</text>
        <dbReference type="Rhea" id="RHEA:54288"/>
        <dbReference type="Rhea" id="RHEA-COMP:10136"/>
        <dbReference type="Rhea" id="RHEA-COMP:13846"/>
        <dbReference type="ChEBI" id="CHEBI:30616"/>
        <dbReference type="ChEBI" id="CHEBI:33019"/>
        <dbReference type="ChEBI" id="CHEBI:46858"/>
        <dbReference type="ChEBI" id="CHEBI:83624"/>
        <dbReference type="EC" id="2.7.7.108"/>
    </reaction>
</comment>
<feature type="binding site" evidence="8">
    <location>
        <position position="265"/>
    </location>
    <ligand>
        <name>Mg(2+)</name>
        <dbReference type="ChEBI" id="CHEBI:18420"/>
    </ligand>
</feature>
<dbReference type="Pfam" id="PF02696">
    <property type="entry name" value="SelO"/>
    <property type="match status" value="1"/>
</dbReference>
<evidence type="ECO:0000256" key="1">
    <source>
        <dbReference type="ARBA" id="ARBA00009747"/>
    </source>
</evidence>
<dbReference type="EC" id="2.7.7.108" evidence="8"/>
<feature type="binding site" evidence="8">
    <location>
        <position position="179"/>
    </location>
    <ligand>
        <name>ATP</name>
        <dbReference type="ChEBI" id="CHEBI:30616"/>
    </ligand>
</feature>
<comment type="catalytic activity">
    <reaction evidence="8">
        <text>L-histidyl-[protein] + UTP = N(tele)-(5'-uridylyl)-L-histidyl-[protein] + diphosphate</text>
        <dbReference type="Rhea" id="RHEA:83891"/>
        <dbReference type="Rhea" id="RHEA-COMP:9745"/>
        <dbReference type="Rhea" id="RHEA-COMP:20239"/>
        <dbReference type="ChEBI" id="CHEBI:29979"/>
        <dbReference type="ChEBI" id="CHEBI:33019"/>
        <dbReference type="ChEBI" id="CHEBI:46398"/>
        <dbReference type="ChEBI" id="CHEBI:233474"/>
    </reaction>
</comment>
<dbReference type="GO" id="GO:0070733">
    <property type="term" value="F:AMPylase activity"/>
    <property type="evidence" value="ECO:0007669"/>
    <property type="project" value="UniProtKB-EC"/>
</dbReference>
<dbReference type="NCBIfam" id="NF000658">
    <property type="entry name" value="PRK00029.1"/>
    <property type="match status" value="1"/>
</dbReference>
<feature type="binding site" evidence="8">
    <location>
        <position position="265"/>
    </location>
    <ligand>
        <name>ATP</name>
        <dbReference type="ChEBI" id="CHEBI:30616"/>
    </ligand>
</feature>
<dbReference type="AlphaFoldDB" id="A0AAP9J0L8"/>
<comment type="catalytic activity">
    <reaction evidence="8">
        <text>L-seryl-[protein] + ATP = 3-O-(5'-adenylyl)-L-seryl-[protein] + diphosphate</text>
        <dbReference type="Rhea" id="RHEA:58120"/>
        <dbReference type="Rhea" id="RHEA-COMP:9863"/>
        <dbReference type="Rhea" id="RHEA-COMP:15073"/>
        <dbReference type="ChEBI" id="CHEBI:29999"/>
        <dbReference type="ChEBI" id="CHEBI:30616"/>
        <dbReference type="ChEBI" id="CHEBI:33019"/>
        <dbReference type="ChEBI" id="CHEBI:142516"/>
        <dbReference type="EC" id="2.7.7.108"/>
    </reaction>
</comment>
<sequence>MTENRAIPEGWNFDNSYARLPQLFFTRQNPTPVRSPKLIIFNEKLAESLGLNAQALHSDDGAAVFAGNRIPEGAAPLAQAYAGHQFGHFTMLGDGRALLLGEQMTPMKERFDIQWKGSGRTPYSRRGDGRAALGPMLREYIISEAMHGLGIATTSSLAVVTTGEPVYRETELPGAVLTRVAASHLRVGTFEYAAEWGTVEDLRALADYAWQRHFPEADEGENRYLSLLREVGKRQAGLIAQWMLAGFIHGVMNTDNMTISGETIDYGPCAFMDAYDPATVFSSIDVQGRYAYGNQPYMAAWNLARLAEALLPLLHDQQEQAVEQAEKEIAAFTKLYQRHWLAGMRAKLGLFNEEAEDEALIEELLELMEKHSADYTNTFRTLTLGESEESGLFGTGEYAQWHERWQARRGRQEETPDSSHQLMRNSNPAVIPRNHRVEEALEAAVEQGDYSVMERLLAVLANPYAYSPEQAEYATLPDPSSCPYRTFCGT</sequence>
<dbReference type="EC" id="2.7.7.-" evidence="8"/>
<name>A0AAP9J0L8_PANTH</name>
<evidence type="ECO:0000313" key="10">
    <source>
        <dbReference type="EMBL" id="QDM42233.1"/>
    </source>
</evidence>
<comment type="cofactor">
    <cofactor evidence="8">
        <name>Mg(2+)</name>
        <dbReference type="ChEBI" id="CHEBI:18420"/>
    </cofactor>
    <cofactor evidence="8">
        <name>Mn(2+)</name>
        <dbReference type="ChEBI" id="CHEBI:29035"/>
    </cofactor>
</comment>
<comment type="catalytic activity">
    <reaction evidence="8">
        <text>L-tyrosyl-[protein] + UTP = O-(5'-uridylyl)-L-tyrosyl-[protein] + diphosphate</text>
        <dbReference type="Rhea" id="RHEA:83887"/>
        <dbReference type="Rhea" id="RHEA-COMP:10136"/>
        <dbReference type="Rhea" id="RHEA-COMP:20238"/>
        <dbReference type="ChEBI" id="CHEBI:33019"/>
        <dbReference type="ChEBI" id="CHEBI:46398"/>
        <dbReference type="ChEBI" id="CHEBI:46858"/>
        <dbReference type="ChEBI" id="CHEBI:90602"/>
    </reaction>
</comment>
<keyword evidence="7 8" id="KW-0460">Magnesium</keyword>
<feature type="binding site" evidence="8">
    <location>
        <position position="96"/>
    </location>
    <ligand>
        <name>ATP</name>
        <dbReference type="ChEBI" id="CHEBI:30616"/>
    </ligand>
</feature>
<evidence type="ECO:0000256" key="2">
    <source>
        <dbReference type="ARBA" id="ARBA00022679"/>
    </source>
</evidence>
<dbReference type="GO" id="GO:0030145">
    <property type="term" value="F:manganese ion binding"/>
    <property type="evidence" value="ECO:0007669"/>
    <property type="project" value="UniProtKB-UniRule"/>
</dbReference>
<dbReference type="PANTHER" id="PTHR12153">
    <property type="entry name" value="SELENOPROTEIN O"/>
    <property type="match status" value="1"/>
</dbReference>
<feature type="active site" description="Proton acceptor" evidence="8">
    <location>
        <position position="255"/>
    </location>
</feature>
<accession>A0AAP9J0L8</accession>
<reference evidence="9 12" key="2">
    <citation type="submission" date="2022-05" db="EMBL/GenBank/DDBJ databases">
        <title>Genome Sequencing of Bee-Associated Microbes.</title>
        <authorList>
            <person name="Dunlap C."/>
        </authorList>
    </citation>
    <scope>NUCLEOTIDE SEQUENCE [LARGE SCALE GENOMIC DNA]</scope>
    <source>
        <strain evidence="9 12">NRRL B-14613</strain>
    </source>
</reference>
<dbReference type="GO" id="GO:0005524">
    <property type="term" value="F:ATP binding"/>
    <property type="evidence" value="ECO:0007669"/>
    <property type="project" value="UniProtKB-UniRule"/>
</dbReference>
<proteinExistence type="inferred from homology"/>
<gene>
    <name evidence="8" type="primary">ydiU</name>
    <name evidence="8" type="synonym">selO</name>
    <name evidence="10" type="ORF">FLT43_00940</name>
    <name evidence="9" type="ORF">M5W83_05550</name>
</gene>
<feature type="binding site" evidence="8">
    <location>
        <position position="128"/>
    </location>
    <ligand>
        <name>ATP</name>
        <dbReference type="ChEBI" id="CHEBI:30616"/>
    </ligand>
</feature>
<dbReference type="Proteomes" id="UP000315377">
    <property type="component" value="Chromosome"/>
</dbReference>
<keyword evidence="5 8" id="KW-0547">Nucleotide-binding</keyword>
<dbReference type="Proteomes" id="UP001209276">
    <property type="component" value="Unassembled WGS sequence"/>
</dbReference>
<dbReference type="InterPro" id="IPR003846">
    <property type="entry name" value="SelO"/>
</dbReference>
<feature type="binding site" evidence="8">
    <location>
        <position position="95"/>
    </location>
    <ligand>
        <name>ATP</name>
        <dbReference type="ChEBI" id="CHEBI:30616"/>
    </ligand>
</feature>
<keyword evidence="12" id="KW-1185">Reference proteome</keyword>
<dbReference type="PANTHER" id="PTHR12153:SF15">
    <property type="entry name" value="PROTEIN ADENYLYLTRANSFERASE SELO, MITOCHONDRIAL"/>
    <property type="match status" value="1"/>
</dbReference>
<keyword evidence="6 8" id="KW-0067">ATP-binding</keyword>
<evidence type="ECO:0000256" key="6">
    <source>
        <dbReference type="ARBA" id="ARBA00022840"/>
    </source>
</evidence>
<dbReference type="HAMAP" id="MF_00692">
    <property type="entry name" value="SelO"/>
    <property type="match status" value="1"/>
</dbReference>
<keyword evidence="3 8" id="KW-0548">Nucleotidyltransferase</keyword>
<evidence type="ECO:0000256" key="7">
    <source>
        <dbReference type="ARBA" id="ARBA00022842"/>
    </source>
</evidence>
<keyword evidence="4 8" id="KW-0479">Metal-binding</keyword>
<comment type="function">
    <text evidence="8">Nucleotidyltransferase involved in the post-translational modification of proteins. It can catalyze the addition of adenosine monophosphate (AMP) or uridine monophosphate (UMP) to a protein, resulting in modifications known as AMPylation and UMPylation.</text>
</comment>